<protein>
    <recommendedName>
        <fullName evidence="7">ABC transporter substrate-binding protein</fullName>
    </recommendedName>
</protein>
<keyword evidence="4" id="KW-0472">Membrane</keyword>
<dbReference type="InterPro" id="IPR006061">
    <property type="entry name" value="SBP_1_CS"/>
</dbReference>
<dbReference type="PROSITE" id="PS01037">
    <property type="entry name" value="SBP_BACTERIAL_1"/>
    <property type="match status" value="1"/>
</dbReference>
<evidence type="ECO:0000313" key="5">
    <source>
        <dbReference type="EMBL" id="OGF41205.1"/>
    </source>
</evidence>
<dbReference type="InterPro" id="IPR006059">
    <property type="entry name" value="SBP"/>
</dbReference>
<keyword evidence="4" id="KW-1133">Transmembrane helix</keyword>
<feature type="transmembrane region" description="Helical" evidence="4">
    <location>
        <begin position="31"/>
        <end position="49"/>
    </location>
</feature>
<proteinExistence type="inferred from homology"/>
<dbReference type="GO" id="GO:0055085">
    <property type="term" value="P:transmembrane transport"/>
    <property type="evidence" value="ECO:0007669"/>
    <property type="project" value="InterPro"/>
</dbReference>
<organism evidence="5 6">
    <name type="scientific">Candidatus Falkowbacteria bacterium RIFOXYC2_FULL_47_12</name>
    <dbReference type="NCBI Taxonomy" id="1798004"/>
    <lineage>
        <taxon>Bacteria</taxon>
        <taxon>Candidatus Falkowiibacteriota</taxon>
    </lineage>
</organism>
<comment type="similarity">
    <text evidence="1">Belongs to the bacterial solute-binding protein 1 family.</text>
</comment>
<name>A0A1F5TQL4_9BACT</name>
<evidence type="ECO:0000256" key="4">
    <source>
        <dbReference type="SAM" id="Phobius"/>
    </source>
</evidence>
<dbReference type="Pfam" id="PF01547">
    <property type="entry name" value="SBP_bac_1"/>
    <property type="match status" value="1"/>
</dbReference>
<accession>A0A1F5TQL4</accession>
<evidence type="ECO:0000256" key="1">
    <source>
        <dbReference type="ARBA" id="ARBA00008520"/>
    </source>
</evidence>
<comment type="caution">
    <text evidence="5">The sequence shown here is derived from an EMBL/GenBank/DDBJ whole genome shotgun (WGS) entry which is preliminary data.</text>
</comment>
<dbReference type="Proteomes" id="UP000177939">
    <property type="component" value="Unassembled WGS sequence"/>
</dbReference>
<keyword evidence="4" id="KW-0812">Transmembrane</keyword>
<dbReference type="PANTHER" id="PTHR43649:SF12">
    <property type="entry name" value="DIACETYLCHITOBIOSE BINDING PROTEIN DASA"/>
    <property type="match status" value="1"/>
</dbReference>
<sequence length="485" mass="54211">MKALLSSICRQWLVILEKICYNGYMHKHIKFKLAFVCLILIFIVTSAFGCKNSVTTEEAQKVQPITLNYWRVWDASDTFSDVIAAYRALHPNITIKYRKLRYEEYESTLIDSFAENRGPDVFSVHAGWMKRYQTKLTPLPPTITMAYPIVTGAIQKTETIELRTASSVTPAQVQDEFVPAVYGNAVVNGQIYGLPLSVDTMVLYYNRDLLNNAGITDIPRYWNDSFLTAVKKLTRKNEQGDIVQAGVPLGSSINIERYADILSLLMAQNGAEIIDAQGRVSFHKTPAGATKNAAPGVEALRFYTDFANPLKDVYTWNADMPNSLQAFIDGSSAFFFGYAYHAPQIRARAPRLNFGVSKMLQIEGSKVDTNFANFWLEGVSAQSAHPSEAWDFIQFATAAENVSSYLNKAQLPAARKSLINQQLNDPNLQVFASQLLTAATWYRGNDYNAAEVILGDMIDQTLLDPKQVPKIMQTAAQKIQQTMGN</sequence>
<keyword evidence="2" id="KW-0813">Transport</keyword>
<gene>
    <name evidence="5" type="ORF">A2477_01140</name>
</gene>
<keyword evidence="3" id="KW-0732">Signal</keyword>
<dbReference type="Gene3D" id="3.40.190.10">
    <property type="entry name" value="Periplasmic binding protein-like II"/>
    <property type="match status" value="1"/>
</dbReference>
<dbReference type="AlphaFoldDB" id="A0A1F5TQL4"/>
<evidence type="ECO:0000313" key="6">
    <source>
        <dbReference type="Proteomes" id="UP000177939"/>
    </source>
</evidence>
<reference evidence="5 6" key="1">
    <citation type="journal article" date="2016" name="Nat. Commun.">
        <title>Thousands of microbial genomes shed light on interconnected biogeochemical processes in an aquifer system.</title>
        <authorList>
            <person name="Anantharaman K."/>
            <person name="Brown C.T."/>
            <person name="Hug L.A."/>
            <person name="Sharon I."/>
            <person name="Castelle C.J."/>
            <person name="Probst A.J."/>
            <person name="Thomas B.C."/>
            <person name="Singh A."/>
            <person name="Wilkins M.J."/>
            <person name="Karaoz U."/>
            <person name="Brodie E.L."/>
            <person name="Williams K.H."/>
            <person name="Hubbard S.S."/>
            <person name="Banfield J.F."/>
        </authorList>
    </citation>
    <scope>NUCLEOTIDE SEQUENCE [LARGE SCALE GENOMIC DNA]</scope>
</reference>
<dbReference type="EMBL" id="MFGL01000008">
    <property type="protein sequence ID" value="OGF41205.1"/>
    <property type="molecule type" value="Genomic_DNA"/>
</dbReference>
<dbReference type="InterPro" id="IPR050490">
    <property type="entry name" value="Bact_solute-bd_prot1"/>
</dbReference>
<dbReference type="PANTHER" id="PTHR43649">
    <property type="entry name" value="ARABINOSE-BINDING PROTEIN-RELATED"/>
    <property type="match status" value="1"/>
</dbReference>
<evidence type="ECO:0008006" key="7">
    <source>
        <dbReference type="Google" id="ProtNLM"/>
    </source>
</evidence>
<dbReference type="SUPFAM" id="SSF53850">
    <property type="entry name" value="Periplasmic binding protein-like II"/>
    <property type="match status" value="1"/>
</dbReference>
<evidence type="ECO:0000256" key="3">
    <source>
        <dbReference type="ARBA" id="ARBA00022729"/>
    </source>
</evidence>
<evidence type="ECO:0000256" key="2">
    <source>
        <dbReference type="ARBA" id="ARBA00022448"/>
    </source>
</evidence>